<name>A0ABV5X769_9MICO</name>
<evidence type="ECO:0000256" key="1">
    <source>
        <dbReference type="SAM" id="MobiDB-lite"/>
    </source>
</evidence>
<keyword evidence="3" id="KW-1185">Reference proteome</keyword>
<dbReference type="Proteomes" id="UP001589707">
    <property type="component" value="Unassembled WGS sequence"/>
</dbReference>
<keyword evidence="2" id="KW-0378">Hydrolase</keyword>
<evidence type="ECO:0000313" key="3">
    <source>
        <dbReference type="Proteomes" id="UP001589707"/>
    </source>
</evidence>
<feature type="compositionally biased region" description="Basic and acidic residues" evidence="1">
    <location>
        <begin position="696"/>
        <end position="712"/>
    </location>
</feature>
<comment type="caution">
    <text evidence="2">The sequence shown here is derived from an EMBL/GenBank/DDBJ whole genome shotgun (WGS) entry which is preliminary data.</text>
</comment>
<keyword evidence="2" id="KW-0540">Nuclease</keyword>
<protein>
    <submittedName>
        <fullName evidence="2">HNH endonuclease signature motif containing protein</fullName>
    </submittedName>
</protein>
<proteinExistence type="predicted"/>
<gene>
    <name evidence="2" type="ORF">ACFFN1_16110</name>
</gene>
<feature type="compositionally biased region" description="Basic and acidic residues" evidence="1">
    <location>
        <begin position="643"/>
        <end position="659"/>
    </location>
</feature>
<dbReference type="CDD" id="cd00085">
    <property type="entry name" value="HNHc"/>
    <property type="match status" value="1"/>
</dbReference>
<organism evidence="2 3">
    <name type="scientific">Brevibacterium otitidis</name>
    <dbReference type="NCBI Taxonomy" id="53364"/>
    <lineage>
        <taxon>Bacteria</taxon>
        <taxon>Bacillati</taxon>
        <taxon>Actinomycetota</taxon>
        <taxon>Actinomycetes</taxon>
        <taxon>Micrococcales</taxon>
        <taxon>Brevibacteriaceae</taxon>
        <taxon>Brevibacterium</taxon>
    </lineage>
</organism>
<dbReference type="EMBL" id="JBHMAU010000132">
    <property type="protein sequence ID" value="MFB9777901.1"/>
    <property type="molecule type" value="Genomic_DNA"/>
</dbReference>
<evidence type="ECO:0000313" key="2">
    <source>
        <dbReference type="EMBL" id="MFB9777901.1"/>
    </source>
</evidence>
<dbReference type="GO" id="GO:0004519">
    <property type="term" value="F:endonuclease activity"/>
    <property type="evidence" value="ECO:0007669"/>
    <property type="project" value="UniProtKB-KW"/>
</dbReference>
<dbReference type="RefSeq" id="WP_376841912.1">
    <property type="nucleotide sequence ID" value="NZ_JBHMAU010000132.1"/>
</dbReference>
<dbReference type="InterPro" id="IPR003615">
    <property type="entry name" value="HNH_nuc"/>
</dbReference>
<sequence length="740" mass="81349">MDETQPEQPRSGAEAAFSAHMAPFVAVNPGRSLTGRRNAREAVRGTLDDRLNRLHASRVAQGLLKVHEYEDVLAFYSARLDREPKHRDLAELIDRAIAYRPARLYGRPLPAVLPPAKAGSALRPLKVSVSPEFRAYEVEFNWDKGLPKMDDSFSVHARLVDQKRLGEDASDARPDHLMGHSAHGRYSRVGAVCAHDRAHTRRPNREGFQSVGEFVDPDCAKQWAGALAEVEDTFCAAFLLGISELYDCTTQTAVNKVRRAARAVLGMPRMLSMVRAGELSFDRLEYAVRASCKLRPELMPTFDEKIAACRASKMVYFRRAVNELIAALMTDEERNEDAFSRRRVVTHHNANGTSELTLVGPTHAIALLEARLDGMAKAIRKGQLSGFDEQLPKDHVLLDARTLEQLKFDLMVGALIGTESPCAPAAEVGGEFLPGEEPGRTSVRFTCPTDAEWLRRQARVNITVPMMTLLSEDADVPGSINGIPINPEAARRIVGSGPKTAYRILTDPETGAVRDSQAQNYTIPEPMRVALVEKWQYCTAPGCHQPARKAELDHQRPFDHKHPAAGGLTTMKNLHPLCKLHHQLKTEGVLRLATSGRSDLILWEMEGRECAPVTVPESLFGVLNAEHFAAMAEGRLPNPSPEPVRRIPDRSDGTDRSSGDDDPDDQRTSLLADRPTPPAPATPPSAGSPVTPELEAATKPELETPTKPEPRPEAGPSNIFDMLGGEPEDGWQNSADPPPF</sequence>
<keyword evidence="2" id="KW-0255">Endonuclease</keyword>
<feature type="region of interest" description="Disordered" evidence="1">
    <location>
        <begin position="633"/>
        <end position="740"/>
    </location>
</feature>
<feature type="compositionally biased region" description="Polar residues" evidence="1">
    <location>
        <begin position="731"/>
        <end position="740"/>
    </location>
</feature>
<reference evidence="2 3" key="1">
    <citation type="submission" date="2024-09" db="EMBL/GenBank/DDBJ databases">
        <authorList>
            <person name="Sun Q."/>
            <person name="Mori K."/>
        </authorList>
    </citation>
    <scope>NUCLEOTIDE SEQUENCE [LARGE SCALE GENOMIC DNA]</scope>
    <source>
        <strain evidence="2 3">JCM 11683</strain>
    </source>
</reference>
<accession>A0ABV5X769</accession>